<feature type="region of interest" description="Disordered" evidence="1">
    <location>
        <begin position="107"/>
        <end position="150"/>
    </location>
</feature>
<proteinExistence type="predicted"/>
<protein>
    <submittedName>
        <fullName evidence="3">Uncharacterized protein</fullName>
    </submittedName>
</protein>
<keyword evidence="2" id="KW-0812">Transmembrane</keyword>
<evidence type="ECO:0000313" key="4">
    <source>
        <dbReference type="Proteomes" id="UP001044222"/>
    </source>
</evidence>
<feature type="region of interest" description="Disordered" evidence="1">
    <location>
        <begin position="81"/>
        <end position="100"/>
    </location>
</feature>
<sequence length="150" mass="15737">MGPSHQSILLLVIMVTVLLLLMGLILWLLHYCRERRRRRKKAVPQWPGSGLAARDQATSTSSLAVAVGILQNEASCWAELSERTGGSGGREGGSLGSPAGVCWRPGDEPSLLSGVQRMPGSTATVATEGSAPGTPAGRGTLPHRQDERGG</sequence>
<organism evidence="3 4">
    <name type="scientific">Anguilla anguilla</name>
    <name type="common">European freshwater eel</name>
    <name type="synonym">Muraena anguilla</name>
    <dbReference type="NCBI Taxonomy" id="7936"/>
    <lineage>
        <taxon>Eukaryota</taxon>
        <taxon>Metazoa</taxon>
        <taxon>Chordata</taxon>
        <taxon>Craniata</taxon>
        <taxon>Vertebrata</taxon>
        <taxon>Euteleostomi</taxon>
        <taxon>Actinopterygii</taxon>
        <taxon>Neopterygii</taxon>
        <taxon>Teleostei</taxon>
        <taxon>Anguilliformes</taxon>
        <taxon>Anguillidae</taxon>
        <taxon>Anguilla</taxon>
    </lineage>
</organism>
<keyword evidence="2" id="KW-0472">Membrane</keyword>
<feature type="compositionally biased region" description="Gly residues" evidence="1">
    <location>
        <begin position="85"/>
        <end position="95"/>
    </location>
</feature>
<gene>
    <name evidence="3" type="ORF">ANANG_G00221070</name>
</gene>
<feature type="transmembrane region" description="Helical" evidence="2">
    <location>
        <begin position="6"/>
        <end position="29"/>
    </location>
</feature>
<dbReference type="EMBL" id="JAFIRN010000012">
    <property type="protein sequence ID" value="KAG5838183.1"/>
    <property type="molecule type" value="Genomic_DNA"/>
</dbReference>
<reference evidence="3" key="1">
    <citation type="submission" date="2021-01" db="EMBL/GenBank/DDBJ databases">
        <title>A chromosome-scale assembly of European eel, Anguilla anguilla.</title>
        <authorList>
            <person name="Henkel C."/>
            <person name="Jong-Raadsen S.A."/>
            <person name="Dufour S."/>
            <person name="Weltzien F.-A."/>
            <person name="Palstra A.P."/>
            <person name="Pelster B."/>
            <person name="Spaink H.P."/>
            <person name="Van Den Thillart G.E."/>
            <person name="Jansen H."/>
            <person name="Zahm M."/>
            <person name="Klopp C."/>
            <person name="Cedric C."/>
            <person name="Louis A."/>
            <person name="Berthelot C."/>
            <person name="Parey E."/>
            <person name="Roest Crollius H."/>
            <person name="Montfort J."/>
            <person name="Robinson-Rechavi M."/>
            <person name="Bucao C."/>
            <person name="Bouchez O."/>
            <person name="Gislard M."/>
            <person name="Lluch J."/>
            <person name="Milhes M."/>
            <person name="Lampietro C."/>
            <person name="Lopez Roques C."/>
            <person name="Donnadieu C."/>
            <person name="Braasch I."/>
            <person name="Desvignes T."/>
            <person name="Postlethwait J."/>
            <person name="Bobe J."/>
            <person name="Guiguen Y."/>
            <person name="Dirks R."/>
        </authorList>
    </citation>
    <scope>NUCLEOTIDE SEQUENCE</scope>
    <source>
        <strain evidence="3">Tag_6206</strain>
        <tissue evidence="3">Liver</tissue>
    </source>
</reference>
<keyword evidence="4" id="KW-1185">Reference proteome</keyword>
<comment type="caution">
    <text evidence="3">The sequence shown here is derived from an EMBL/GenBank/DDBJ whole genome shotgun (WGS) entry which is preliminary data.</text>
</comment>
<evidence type="ECO:0000313" key="3">
    <source>
        <dbReference type="EMBL" id="KAG5838183.1"/>
    </source>
</evidence>
<name>A0A9D3RPJ7_ANGAN</name>
<keyword evidence="2" id="KW-1133">Transmembrane helix</keyword>
<dbReference type="Proteomes" id="UP001044222">
    <property type="component" value="Chromosome 12"/>
</dbReference>
<dbReference type="AlphaFoldDB" id="A0A9D3RPJ7"/>
<accession>A0A9D3RPJ7</accession>
<evidence type="ECO:0000256" key="2">
    <source>
        <dbReference type="SAM" id="Phobius"/>
    </source>
</evidence>
<evidence type="ECO:0000256" key="1">
    <source>
        <dbReference type="SAM" id="MobiDB-lite"/>
    </source>
</evidence>